<proteinExistence type="predicted"/>
<gene>
    <name evidence="1" type="ORF">GCM10007377_11220</name>
</gene>
<comment type="caution">
    <text evidence="1">The sequence shown here is derived from an EMBL/GenBank/DDBJ whole genome shotgun (WGS) entry which is preliminary data.</text>
</comment>
<organism evidence="1 2">
    <name type="scientific">Galliscardovia ingluviei</name>
    <dbReference type="NCBI Taxonomy" id="1769422"/>
    <lineage>
        <taxon>Bacteria</taxon>
        <taxon>Bacillati</taxon>
        <taxon>Actinomycetota</taxon>
        <taxon>Actinomycetes</taxon>
        <taxon>Bifidobacteriales</taxon>
        <taxon>Bifidobacteriaceae</taxon>
        <taxon>Galliscardovia</taxon>
    </lineage>
</organism>
<dbReference type="AlphaFoldDB" id="A0A8J3EWY4"/>
<dbReference type="Proteomes" id="UP000619536">
    <property type="component" value="Unassembled WGS sequence"/>
</dbReference>
<evidence type="ECO:0000313" key="2">
    <source>
        <dbReference type="Proteomes" id="UP000619536"/>
    </source>
</evidence>
<name>A0A8J3EWY4_9BIFI</name>
<keyword evidence="2" id="KW-1185">Reference proteome</keyword>
<reference evidence="1" key="1">
    <citation type="journal article" date="2014" name="Int. J. Syst. Evol. Microbiol.">
        <title>Complete genome sequence of Corynebacterium casei LMG S-19264T (=DSM 44701T), isolated from a smear-ripened cheese.</title>
        <authorList>
            <consortium name="US DOE Joint Genome Institute (JGI-PGF)"/>
            <person name="Walter F."/>
            <person name="Albersmeier A."/>
            <person name="Kalinowski J."/>
            <person name="Ruckert C."/>
        </authorList>
    </citation>
    <scope>NUCLEOTIDE SEQUENCE</scope>
    <source>
        <strain evidence="1">CCM 8606</strain>
    </source>
</reference>
<protein>
    <submittedName>
        <fullName evidence="1">Uncharacterized protein</fullName>
    </submittedName>
</protein>
<reference evidence="1" key="2">
    <citation type="submission" date="2020-09" db="EMBL/GenBank/DDBJ databases">
        <authorList>
            <person name="Sun Q."/>
            <person name="Sedlacek I."/>
        </authorList>
    </citation>
    <scope>NUCLEOTIDE SEQUENCE</scope>
    <source>
        <strain evidence="1">CCM 8606</strain>
    </source>
</reference>
<dbReference type="EMBL" id="BMDH01000002">
    <property type="protein sequence ID" value="GGI14495.1"/>
    <property type="molecule type" value="Genomic_DNA"/>
</dbReference>
<accession>A0A8J3EWY4</accession>
<evidence type="ECO:0000313" key="1">
    <source>
        <dbReference type="EMBL" id="GGI14495.1"/>
    </source>
</evidence>
<sequence>MHAPQSGYFAITTIKTSTEMQEIILKNRYLAIITIQTDSFEPQKRYFQITAIHIQAVWTQNTQNI</sequence>